<dbReference type="Proteomes" id="UP000636793">
    <property type="component" value="Unassembled WGS sequence"/>
</dbReference>
<dbReference type="AlphaFoldDB" id="A0A916STF2"/>
<dbReference type="EMBL" id="BMHI01000001">
    <property type="protein sequence ID" value="GGB16805.1"/>
    <property type="molecule type" value="Genomic_DNA"/>
</dbReference>
<comment type="caution">
    <text evidence="1">The sequence shown here is derived from an EMBL/GenBank/DDBJ whole genome shotgun (WGS) entry which is preliminary data.</text>
</comment>
<reference evidence="1" key="1">
    <citation type="journal article" date="2014" name="Int. J. Syst. Evol. Microbiol.">
        <title>Complete genome sequence of Corynebacterium casei LMG S-19264T (=DSM 44701T), isolated from a smear-ripened cheese.</title>
        <authorList>
            <consortium name="US DOE Joint Genome Institute (JGI-PGF)"/>
            <person name="Walter F."/>
            <person name="Albersmeier A."/>
            <person name="Kalinowski J."/>
            <person name="Ruckert C."/>
        </authorList>
    </citation>
    <scope>NUCLEOTIDE SEQUENCE</scope>
    <source>
        <strain evidence="1">CGMCC 1.15085</strain>
    </source>
</reference>
<gene>
    <name evidence="1" type="ORF">GCM10011492_03240</name>
</gene>
<keyword evidence="2" id="KW-1185">Reference proteome</keyword>
<sequence length="94" mass="10214">MVCGVQISAGEKWPVITRLTAKRARFAKGEQLVVITAPPCHAIDQKVSTTGGVRPTRQFRHSETTVAVEVVLRSSGTVTVRSTTGTRILQLLTR</sequence>
<reference evidence="1" key="2">
    <citation type="submission" date="2020-09" db="EMBL/GenBank/DDBJ databases">
        <authorList>
            <person name="Sun Q."/>
            <person name="Zhou Y."/>
        </authorList>
    </citation>
    <scope>NUCLEOTIDE SEQUENCE</scope>
    <source>
        <strain evidence="1">CGMCC 1.15085</strain>
    </source>
</reference>
<organism evidence="1 2">
    <name type="scientific">Flexivirga endophytica</name>
    <dbReference type="NCBI Taxonomy" id="1849103"/>
    <lineage>
        <taxon>Bacteria</taxon>
        <taxon>Bacillati</taxon>
        <taxon>Actinomycetota</taxon>
        <taxon>Actinomycetes</taxon>
        <taxon>Micrococcales</taxon>
        <taxon>Dermacoccaceae</taxon>
        <taxon>Flexivirga</taxon>
    </lineage>
</organism>
<name>A0A916STF2_9MICO</name>
<accession>A0A916STF2</accession>
<protein>
    <submittedName>
        <fullName evidence="1">Uncharacterized protein</fullName>
    </submittedName>
</protein>
<evidence type="ECO:0000313" key="1">
    <source>
        <dbReference type="EMBL" id="GGB16805.1"/>
    </source>
</evidence>
<proteinExistence type="predicted"/>
<evidence type="ECO:0000313" key="2">
    <source>
        <dbReference type="Proteomes" id="UP000636793"/>
    </source>
</evidence>